<protein>
    <submittedName>
        <fullName evidence="10">Trehalose/maltose transport system permease protein</fullName>
    </submittedName>
</protein>
<keyword evidence="5 8" id="KW-0812">Transmembrane</keyword>
<evidence type="ECO:0000256" key="2">
    <source>
        <dbReference type="ARBA" id="ARBA00009047"/>
    </source>
</evidence>
<dbReference type="EMBL" id="JACHGR010000005">
    <property type="protein sequence ID" value="MBB6055826.1"/>
    <property type="molecule type" value="Genomic_DNA"/>
</dbReference>
<dbReference type="PANTHER" id="PTHR32243">
    <property type="entry name" value="MALTOSE TRANSPORT SYSTEM PERMEASE-RELATED"/>
    <property type="match status" value="1"/>
</dbReference>
<dbReference type="Pfam" id="PF00528">
    <property type="entry name" value="BPD_transp_1"/>
    <property type="match status" value="1"/>
</dbReference>
<evidence type="ECO:0000256" key="5">
    <source>
        <dbReference type="ARBA" id="ARBA00022692"/>
    </source>
</evidence>
<evidence type="ECO:0000313" key="11">
    <source>
        <dbReference type="Proteomes" id="UP000585721"/>
    </source>
</evidence>
<dbReference type="AlphaFoldDB" id="A0A841GGL9"/>
<dbReference type="InterPro" id="IPR050901">
    <property type="entry name" value="BP-dep_ABC_trans_perm"/>
</dbReference>
<feature type="transmembrane region" description="Helical" evidence="8">
    <location>
        <begin position="73"/>
        <end position="96"/>
    </location>
</feature>
<sequence length="281" mass="30996">MKLTRRQRHITHQTLIYAAAALVSVICVFPFYNAILTSLRTGQELFLTNYLPTSFHWENYINALMVNGVARSLFNSFIVATVTVGICLLVSITAAFALARIKFRGRKYILFTILCVSMFPQVAVLSGMFELVRFLGLYDSLGALILSYTTFSLPFTVWVLTTFMKSLPVELEEAAIVDGASLWVIISRIFAPIMGPSLVTTGLLAFIGAWNEFMFALTFIISNEQRTVPVAIGMLQGASQFELPWGNIMAASVVVTLPIIVMVLIFQKRIVSGLTSGAVKG</sequence>
<organism evidence="10 11">
    <name type="scientific">Tolumonas osonensis</name>
    <dbReference type="NCBI Taxonomy" id="675874"/>
    <lineage>
        <taxon>Bacteria</taxon>
        <taxon>Pseudomonadati</taxon>
        <taxon>Pseudomonadota</taxon>
        <taxon>Gammaproteobacteria</taxon>
        <taxon>Aeromonadales</taxon>
        <taxon>Aeromonadaceae</taxon>
        <taxon>Tolumonas</taxon>
    </lineage>
</organism>
<keyword evidence="7 8" id="KW-0472">Membrane</keyword>
<name>A0A841GGL9_9GAMM</name>
<proteinExistence type="inferred from homology"/>
<reference evidence="10 11" key="1">
    <citation type="submission" date="2020-08" db="EMBL/GenBank/DDBJ databases">
        <title>Genomic Encyclopedia of Type Strains, Phase IV (KMG-IV): sequencing the most valuable type-strain genomes for metagenomic binning, comparative biology and taxonomic classification.</title>
        <authorList>
            <person name="Goeker M."/>
        </authorList>
    </citation>
    <scope>NUCLEOTIDE SEQUENCE [LARGE SCALE GENOMIC DNA]</scope>
    <source>
        <strain evidence="10 11">DSM 22975</strain>
    </source>
</reference>
<dbReference type="CDD" id="cd06261">
    <property type="entry name" value="TM_PBP2"/>
    <property type="match status" value="1"/>
</dbReference>
<dbReference type="GO" id="GO:0005886">
    <property type="term" value="C:plasma membrane"/>
    <property type="evidence" value="ECO:0007669"/>
    <property type="project" value="UniProtKB-SubCell"/>
</dbReference>
<dbReference type="InterPro" id="IPR000515">
    <property type="entry name" value="MetI-like"/>
</dbReference>
<keyword evidence="6 8" id="KW-1133">Transmembrane helix</keyword>
<feature type="transmembrane region" description="Helical" evidence="8">
    <location>
        <begin position="15"/>
        <end position="35"/>
    </location>
</feature>
<keyword evidence="4" id="KW-1003">Cell membrane</keyword>
<dbReference type="SUPFAM" id="SSF161098">
    <property type="entry name" value="MetI-like"/>
    <property type="match status" value="1"/>
</dbReference>
<dbReference type="Gene3D" id="1.10.3720.10">
    <property type="entry name" value="MetI-like"/>
    <property type="match status" value="1"/>
</dbReference>
<feature type="transmembrane region" description="Helical" evidence="8">
    <location>
        <begin position="243"/>
        <end position="266"/>
    </location>
</feature>
<evidence type="ECO:0000256" key="1">
    <source>
        <dbReference type="ARBA" id="ARBA00004651"/>
    </source>
</evidence>
<evidence type="ECO:0000256" key="6">
    <source>
        <dbReference type="ARBA" id="ARBA00022989"/>
    </source>
</evidence>
<evidence type="ECO:0000256" key="4">
    <source>
        <dbReference type="ARBA" id="ARBA00022475"/>
    </source>
</evidence>
<comment type="subcellular location">
    <subcellularLocation>
        <location evidence="1 8">Cell membrane</location>
        <topology evidence="1 8">Multi-pass membrane protein</topology>
    </subcellularLocation>
</comment>
<dbReference type="InterPro" id="IPR035906">
    <property type="entry name" value="MetI-like_sf"/>
</dbReference>
<feature type="domain" description="ABC transmembrane type-1" evidence="9">
    <location>
        <begin position="73"/>
        <end position="266"/>
    </location>
</feature>
<dbReference type="PROSITE" id="PS50928">
    <property type="entry name" value="ABC_TM1"/>
    <property type="match status" value="1"/>
</dbReference>
<dbReference type="GO" id="GO:0055085">
    <property type="term" value="P:transmembrane transport"/>
    <property type="evidence" value="ECO:0007669"/>
    <property type="project" value="InterPro"/>
</dbReference>
<comment type="caution">
    <text evidence="10">The sequence shown here is derived from an EMBL/GenBank/DDBJ whole genome shotgun (WGS) entry which is preliminary data.</text>
</comment>
<evidence type="ECO:0000256" key="7">
    <source>
        <dbReference type="ARBA" id="ARBA00023136"/>
    </source>
</evidence>
<evidence type="ECO:0000259" key="9">
    <source>
        <dbReference type="PROSITE" id="PS50928"/>
    </source>
</evidence>
<feature type="transmembrane region" description="Helical" evidence="8">
    <location>
        <begin position="141"/>
        <end position="163"/>
    </location>
</feature>
<feature type="transmembrane region" description="Helical" evidence="8">
    <location>
        <begin position="108"/>
        <end position="129"/>
    </location>
</feature>
<accession>A0A841GGL9</accession>
<keyword evidence="3 8" id="KW-0813">Transport</keyword>
<comment type="similarity">
    <text evidence="2">Belongs to the binding-protein-dependent transport system permease family. MalFG subfamily.</text>
</comment>
<evidence type="ECO:0000256" key="8">
    <source>
        <dbReference type="RuleBase" id="RU363032"/>
    </source>
</evidence>
<dbReference type="RefSeq" id="WP_188026568.1">
    <property type="nucleotide sequence ID" value="NZ_JACHGR010000005.1"/>
</dbReference>
<evidence type="ECO:0000313" key="10">
    <source>
        <dbReference type="EMBL" id="MBB6055826.1"/>
    </source>
</evidence>
<dbReference type="PANTHER" id="PTHR32243:SF18">
    <property type="entry name" value="INNER MEMBRANE ABC TRANSPORTER PERMEASE PROTEIN YCJP"/>
    <property type="match status" value="1"/>
</dbReference>
<dbReference type="Proteomes" id="UP000585721">
    <property type="component" value="Unassembled WGS sequence"/>
</dbReference>
<gene>
    <name evidence="10" type="ORF">HNR75_001744</name>
</gene>
<keyword evidence="11" id="KW-1185">Reference proteome</keyword>
<evidence type="ECO:0000256" key="3">
    <source>
        <dbReference type="ARBA" id="ARBA00022448"/>
    </source>
</evidence>